<name>A0A3P5XML1_9BACL</name>
<accession>A0A3P5XML1</accession>
<dbReference type="Proteomes" id="UP000270468">
    <property type="component" value="Unassembled WGS sequence"/>
</dbReference>
<organism evidence="2 3">
    <name type="scientific">Filibacter tadaridae</name>
    <dbReference type="NCBI Taxonomy" id="2483811"/>
    <lineage>
        <taxon>Bacteria</taxon>
        <taxon>Bacillati</taxon>
        <taxon>Bacillota</taxon>
        <taxon>Bacilli</taxon>
        <taxon>Bacillales</taxon>
        <taxon>Caryophanaceae</taxon>
        <taxon>Filibacter</taxon>
    </lineage>
</organism>
<sequence length="139" mass="16050">MKRGRFKMEKVIPFLMFQDDNAEEAMNYYTSLIEDSQITSIVRYGSDESGKEGTVMQATFTLKGQEFMCIDSNVKHKFSFTPSFSIYITCNTEEELDNLYQELNEGGQVLMPLGDYGFSKKFGWLNDRFGVSWQLNLPN</sequence>
<dbReference type="GO" id="GO:0008168">
    <property type="term" value="F:methyltransferase activity"/>
    <property type="evidence" value="ECO:0007669"/>
    <property type="project" value="UniProtKB-KW"/>
</dbReference>
<reference evidence="2 3" key="1">
    <citation type="submission" date="2018-11" db="EMBL/GenBank/DDBJ databases">
        <authorList>
            <person name="Criscuolo A."/>
        </authorList>
    </citation>
    <scope>NUCLEOTIDE SEQUENCE [LARGE SCALE GENOMIC DNA]</scope>
    <source>
        <strain evidence="2">ATB-66</strain>
    </source>
</reference>
<gene>
    <name evidence="2" type="ORF">FILTAD_02564</name>
</gene>
<feature type="domain" description="PhnB-like" evidence="1">
    <location>
        <begin position="9"/>
        <end position="135"/>
    </location>
</feature>
<dbReference type="GO" id="GO:0032259">
    <property type="term" value="P:methylation"/>
    <property type="evidence" value="ECO:0007669"/>
    <property type="project" value="UniProtKB-KW"/>
</dbReference>
<keyword evidence="2" id="KW-0489">Methyltransferase</keyword>
<evidence type="ECO:0000313" key="2">
    <source>
        <dbReference type="EMBL" id="VDC32032.1"/>
    </source>
</evidence>
<dbReference type="PANTHER" id="PTHR33990:SF4">
    <property type="entry name" value="PHNB-LIKE DOMAIN-CONTAINING PROTEIN"/>
    <property type="match status" value="1"/>
</dbReference>
<dbReference type="InterPro" id="IPR009725">
    <property type="entry name" value="3_dmu_93_MTrfase"/>
</dbReference>
<protein>
    <submittedName>
        <fullName evidence="2">3-demethylubiquinone-9 3-methyltransferase</fullName>
    </submittedName>
</protein>
<dbReference type="AlphaFoldDB" id="A0A3P5XML1"/>
<dbReference type="CDD" id="cd06588">
    <property type="entry name" value="PhnB_like"/>
    <property type="match status" value="1"/>
</dbReference>
<keyword evidence="2" id="KW-0808">Transferase</keyword>
<dbReference type="InterPro" id="IPR027259">
    <property type="entry name" value="MTase_demethylubiq_bac"/>
</dbReference>
<dbReference type="Gene3D" id="3.30.720.110">
    <property type="match status" value="1"/>
</dbReference>
<dbReference type="Pfam" id="PF06983">
    <property type="entry name" value="3-dmu-9_3-mt"/>
    <property type="match status" value="1"/>
</dbReference>
<proteinExistence type="predicted"/>
<dbReference type="PIRSF" id="PIRSF500687">
    <property type="entry name" value="MTase_demethylubiq_bact"/>
    <property type="match status" value="1"/>
</dbReference>
<keyword evidence="2" id="KW-0830">Ubiquinone</keyword>
<dbReference type="PIRSF" id="PIRSF021700">
    <property type="entry name" value="3_dmu_93_MTrfase"/>
    <property type="match status" value="1"/>
</dbReference>
<dbReference type="Gene3D" id="3.30.720.100">
    <property type="match status" value="1"/>
</dbReference>
<dbReference type="SUPFAM" id="SSF54593">
    <property type="entry name" value="Glyoxalase/Bleomycin resistance protein/Dihydroxybiphenyl dioxygenase"/>
    <property type="match status" value="1"/>
</dbReference>
<dbReference type="PANTHER" id="PTHR33990">
    <property type="entry name" value="PROTEIN YJDN-RELATED"/>
    <property type="match status" value="1"/>
</dbReference>
<dbReference type="InterPro" id="IPR028973">
    <property type="entry name" value="PhnB-like"/>
</dbReference>
<evidence type="ECO:0000259" key="1">
    <source>
        <dbReference type="Pfam" id="PF06983"/>
    </source>
</evidence>
<dbReference type="InterPro" id="IPR029068">
    <property type="entry name" value="Glyas_Bleomycin-R_OHBP_Dase"/>
</dbReference>
<keyword evidence="3" id="KW-1185">Reference proteome</keyword>
<evidence type="ECO:0000313" key="3">
    <source>
        <dbReference type="Proteomes" id="UP000270468"/>
    </source>
</evidence>
<dbReference type="EMBL" id="UXAV01000043">
    <property type="protein sequence ID" value="VDC32032.1"/>
    <property type="molecule type" value="Genomic_DNA"/>
</dbReference>